<feature type="transmembrane region" description="Helical" evidence="1">
    <location>
        <begin position="183"/>
        <end position="205"/>
    </location>
</feature>
<evidence type="ECO:0000256" key="1">
    <source>
        <dbReference type="SAM" id="Phobius"/>
    </source>
</evidence>
<keyword evidence="1" id="KW-0812">Transmembrane</keyword>
<comment type="caution">
    <text evidence="2">The sequence shown here is derived from an EMBL/GenBank/DDBJ whole genome shotgun (WGS) entry which is preliminary data.</text>
</comment>
<gene>
    <name evidence="2" type="ORF">DNU06_08125</name>
</gene>
<dbReference type="AlphaFoldDB" id="A0A2W1N2M2"/>
<feature type="transmembrane region" description="Helical" evidence="1">
    <location>
        <begin position="347"/>
        <end position="367"/>
    </location>
</feature>
<evidence type="ECO:0008006" key="4">
    <source>
        <dbReference type="Google" id="ProtNLM"/>
    </source>
</evidence>
<keyword evidence="1" id="KW-1133">Transmembrane helix</keyword>
<feature type="transmembrane region" description="Helical" evidence="1">
    <location>
        <begin position="293"/>
        <end position="312"/>
    </location>
</feature>
<keyword evidence="3" id="KW-1185">Reference proteome</keyword>
<feature type="transmembrane region" description="Helical" evidence="1">
    <location>
        <begin position="120"/>
        <end position="137"/>
    </location>
</feature>
<evidence type="ECO:0000313" key="2">
    <source>
        <dbReference type="EMBL" id="PZE17231.1"/>
    </source>
</evidence>
<name>A0A2W1N2M2_9FLAO</name>
<dbReference type="Proteomes" id="UP000249248">
    <property type="component" value="Unassembled WGS sequence"/>
</dbReference>
<proteinExistence type="predicted"/>
<sequence>MKIKLNWYAWFSVIIVGVISAVKIIHEPDVWWQIRTGQWILAHNEVPKIDVFSYTFLNEPWINVKWFAEVLMASVNNFFGAEWLVLLQIGCITLILVYAYKLSKAINLKYVHVKSTMPKLGIMLASLLLLFTINYRMNSRPEMFSHVLVIIFLYYLFKYSMSKSKWLFLIIPLQILWTNTHEAYGMGIVLILIFLFAHWAEYLFFKKEKPLRFTLLGVLAIISTSLNPNGFKMIAHPFNIFGQLSENKFTTELLGFKDGEFWHYQAFMMLLVFAACLLFFLKKNGKTAFSLQGVIDSFGLPYILIFFAFFYLSLTAFRNIPFFMIVCTPLLASYIDVKVTSENKKQYYGVFALSLFLYGMLASNQLYNRLLPREQFGIGVNSETTPIGAAKFLKEHEIKDKGFVDYLTSAYFLYELQPEYKSFIDLRDLDVFHTEFFQNTFRVYQAPTSALTTGQTLWEYYNELDEFNYIVLLNAPTFKNLNNYLVHSDDDYELVYADNLNSIYLRRNKQNEALIQQYGFSDGKKDVYKKMTPYPNSKSAETWRKVLWPFENVKKEEKFTVIRSLYYKYIGTKAPKLTN</sequence>
<reference evidence="2 3" key="1">
    <citation type="submission" date="2018-06" db="EMBL/GenBank/DDBJ databases">
        <title>The draft genome sequence of Crocinitomix sp. SM1701.</title>
        <authorList>
            <person name="Zhang X."/>
        </authorList>
    </citation>
    <scope>NUCLEOTIDE SEQUENCE [LARGE SCALE GENOMIC DNA]</scope>
    <source>
        <strain evidence="2 3">SM1701</strain>
    </source>
</reference>
<organism evidence="2 3">
    <name type="scientific">Putridiphycobacter roseus</name>
    <dbReference type="NCBI Taxonomy" id="2219161"/>
    <lineage>
        <taxon>Bacteria</taxon>
        <taxon>Pseudomonadati</taxon>
        <taxon>Bacteroidota</taxon>
        <taxon>Flavobacteriia</taxon>
        <taxon>Flavobacteriales</taxon>
        <taxon>Crocinitomicaceae</taxon>
        <taxon>Putridiphycobacter</taxon>
    </lineage>
</organism>
<feature type="transmembrane region" description="Helical" evidence="1">
    <location>
        <begin position="7"/>
        <end position="26"/>
    </location>
</feature>
<dbReference type="RefSeq" id="WP_111062756.1">
    <property type="nucleotide sequence ID" value="NZ_JBHUCU010000016.1"/>
</dbReference>
<keyword evidence="1" id="KW-0472">Membrane</keyword>
<dbReference type="OrthoDB" id="9786218at2"/>
<feature type="transmembrane region" description="Helical" evidence="1">
    <location>
        <begin position="81"/>
        <end position="100"/>
    </location>
</feature>
<feature type="transmembrane region" description="Helical" evidence="1">
    <location>
        <begin position="261"/>
        <end position="281"/>
    </location>
</feature>
<protein>
    <recommendedName>
        <fullName evidence="4">Glycosyltransferase RgtA/B/C/D-like domain-containing protein</fullName>
    </recommendedName>
</protein>
<feature type="transmembrane region" description="Helical" evidence="1">
    <location>
        <begin position="318"/>
        <end position="335"/>
    </location>
</feature>
<evidence type="ECO:0000313" key="3">
    <source>
        <dbReference type="Proteomes" id="UP000249248"/>
    </source>
</evidence>
<feature type="transmembrane region" description="Helical" evidence="1">
    <location>
        <begin position="143"/>
        <end position="162"/>
    </location>
</feature>
<accession>A0A2W1N2M2</accession>
<dbReference type="EMBL" id="QKSB01000004">
    <property type="protein sequence ID" value="PZE17231.1"/>
    <property type="molecule type" value="Genomic_DNA"/>
</dbReference>